<proteinExistence type="predicted"/>
<organism evidence="2 3">
    <name type="scientific">Nonomuraea angiospora</name>
    <dbReference type="NCBI Taxonomy" id="46172"/>
    <lineage>
        <taxon>Bacteria</taxon>
        <taxon>Bacillati</taxon>
        <taxon>Actinomycetota</taxon>
        <taxon>Actinomycetes</taxon>
        <taxon>Streptosporangiales</taxon>
        <taxon>Streptosporangiaceae</taxon>
        <taxon>Nonomuraea</taxon>
    </lineage>
</organism>
<reference evidence="2 3" key="1">
    <citation type="submission" date="2020-10" db="EMBL/GenBank/DDBJ databases">
        <title>Sequencing the genomes of 1000 actinobacteria strains.</title>
        <authorList>
            <person name="Klenk H.-P."/>
        </authorList>
    </citation>
    <scope>NUCLEOTIDE SEQUENCE [LARGE SCALE GENOMIC DNA]</scope>
    <source>
        <strain evidence="2 3">DSM 43173</strain>
    </source>
</reference>
<dbReference type="InterPro" id="IPR025475">
    <property type="entry name" value="DUF4326"/>
</dbReference>
<name>A0ABR9M1N2_9ACTN</name>
<protein>
    <recommendedName>
        <fullName evidence="1">DUF4326 domain-containing protein</fullName>
    </recommendedName>
</protein>
<evidence type="ECO:0000313" key="3">
    <source>
        <dbReference type="Proteomes" id="UP000633509"/>
    </source>
</evidence>
<accession>A0ABR9M1N2</accession>
<keyword evidence="3" id="KW-1185">Reference proteome</keyword>
<evidence type="ECO:0000313" key="2">
    <source>
        <dbReference type="EMBL" id="MBE1586793.1"/>
    </source>
</evidence>
<feature type="domain" description="DUF4326" evidence="1">
    <location>
        <begin position="26"/>
        <end position="114"/>
    </location>
</feature>
<gene>
    <name evidence="2" type="ORF">H4W80_005051</name>
</gene>
<dbReference type="Proteomes" id="UP000633509">
    <property type="component" value="Unassembled WGS sequence"/>
</dbReference>
<comment type="caution">
    <text evidence="2">The sequence shown here is derived from an EMBL/GenBank/DDBJ whole genome shotgun (WGS) entry which is preliminary data.</text>
</comment>
<dbReference type="RefSeq" id="WP_225963648.1">
    <property type="nucleotide sequence ID" value="NZ_JADBEK010000001.1"/>
</dbReference>
<evidence type="ECO:0000259" key="1">
    <source>
        <dbReference type="Pfam" id="PF14216"/>
    </source>
</evidence>
<dbReference type="Pfam" id="PF14216">
    <property type="entry name" value="DUF4326"/>
    <property type="match status" value="1"/>
</dbReference>
<dbReference type="EMBL" id="JADBEK010000001">
    <property type="protein sequence ID" value="MBE1586793.1"/>
    <property type="molecule type" value="Genomic_DNA"/>
</dbReference>
<sequence length="122" mass="13684">MNAATTVEVQEPVPRRVKVEGDRFHGRVPEGAEYVGREFPGHRRSPFANPHSLSEKGCRVCGGRVHQRSQVIELYLGHLREHPELVERARRELRGKDLACWCDPDQECHADALLAVVAGAEP</sequence>